<evidence type="ECO:0000313" key="2">
    <source>
        <dbReference type="WBParaSite" id="RSKR_0001171800.1"/>
    </source>
</evidence>
<evidence type="ECO:0000313" key="1">
    <source>
        <dbReference type="Proteomes" id="UP000095286"/>
    </source>
</evidence>
<accession>A0AC35UI03</accession>
<organism evidence="1 2">
    <name type="scientific">Rhabditophanes sp. KR3021</name>
    <dbReference type="NCBI Taxonomy" id="114890"/>
    <lineage>
        <taxon>Eukaryota</taxon>
        <taxon>Metazoa</taxon>
        <taxon>Ecdysozoa</taxon>
        <taxon>Nematoda</taxon>
        <taxon>Chromadorea</taxon>
        <taxon>Rhabditida</taxon>
        <taxon>Tylenchina</taxon>
        <taxon>Panagrolaimomorpha</taxon>
        <taxon>Strongyloidoidea</taxon>
        <taxon>Alloionematidae</taxon>
        <taxon>Rhabditophanes</taxon>
    </lineage>
</organism>
<name>A0AC35UI03_9BILA</name>
<reference evidence="2" key="1">
    <citation type="submission" date="2016-11" db="UniProtKB">
        <authorList>
            <consortium name="WormBaseParasite"/>
        </authorList>
    </citation>
    <scope>IDENTIFICATION</scope>
    <source>
        <strain evidence="2">KR3021</strain>
    </source>
</reference>
<proteinExistence type="predicted"/>
<sequence length="305" mass="34834">MPDGSYKGILVAIHDVPGRGEKDFLPIIEPLKERGIRYLGINLPGFGYSSYDSRLECDGNERKQFITTICRTLIKPHEKIIFMGHGRGTETAIKMTEIYKNDGAVGCIAVSPYGINDEHKYRHNFIATIHYLIMGLKDLGAHQIQPLLDISRYETLILFYPFILVYKSNNLSRLRFLKAGSRSSTVKTIQNISFLDVPEYLKDIEAAKQKFVILYGNSNKYVDPQLSLSLAKLLHECQYKELGKGEEIETLAWLSEQFSDSKNNVCIGVEYGKHTVFKRAPVFVADLIDVIFLYTELRRHFTIIE</sequence>
<dbReference type="WBParaSite" id="RSKR_0001171800.1">
    <property type="protein sequence ID" value="RSKR_0001171800.1"/>
    <property type="gene ID" value="RSKR_0001171800"/>
</dbReference>
<dbReference type="Proteomes" id="UP000095286">
    <property type="component" value="Unplaced"/>
</dbReference>
<protein>
    <submittedName>
        <fullName evidence="2">Hydrolase_4 domain-containing protein</fullName>
    </submittedName>
</protein>